<proteinExistence type="predicted"/>
<accession>A0A0E3YF89</accession>
<reference evidence="2" key="1">
    <citation type="submission" date="2016-06" db="EMBL/GenBank/DDBJ databases">
        <title>Pandoraea oxalativorans DSM 23570 Genome Sequencing.</title>
        <authorList>
            <person name="Ee R."/>
            <person name="Lim Y.-L."/>
            <person name="Yong D."/>
            <person name="Yin W.-F."/>
            <person name="Chan K.-G."/>
        </authorList>
    </citation>
    <scope>NUCLEOTIDE SEQUENCE</scope>
    <source>
        <strain evidence="2">DSM 23570</strain>
    </source>
</reference>
<dbReference type="PANTHER" id="PTHR46623">
    <property type="entry name" value="CARBOXYMETHYLENEBUTENOLIDASE-RELATED"/>
    <property type="match status" value="1"/>
</dbReference>
<dbReference type="KEGG" id="pox:MB84_20880"/>
<dbReference type="Proteomes" id="UP000035050">
    <property type="component" value="Chromosome"/>
</dbReference>
<feature type="domain" description="Dienelactone hydrolase" evidence="1">
    <location>
        <begin position="64"/>
        <end position="288"/>
    </location>
</feature>
<keyword evidence="3" id="KW-1185">Reference proteome</keyword>
<dbReference type="InterPro" id="IPR051049">
    <property type="entry name" value="Dienelactone_hydrolase-like"/>
</dbReference>
<dbReference type="PATRIC" id="fig|573737.6.peg.5166"/>
<dbReference type="Gene3D" id="3.40.50.1820">
    <property type="entry name" value="alpha/beta hydrolase"/>
    <property type="match status" value="1"/>
</dbReference>
<dbReference type="InterPro" id="IPR029058">
    <property type="entry name" value="AB_hydrolase_fold"/>
</dbReference>
<sequence length="291" mass="31194">MSQADLDSLVPEVAPRNRRDFLKTAVGSAFALAVLPVAAETITTDTQGLDAGEHMLDVPGIKMPVYYAKPAGKTHLPTIVVVSEIFGVHQHIADICRRFAKLGYLAVAPELFARAGDPQSLGTIAEIQSQIVAKTPDKQVMSDIDATVKWAAANGGDEKRLGITGFCWGGRVAWLYDAHNPNVKAAVAWYGRIVGDKSESFPQNPIDIAGKLHGPLLGLYGGKDTGIPVASVEQAREALARGDAASKGSELKVFPNSGHAFFADYRASYVEADAKEGWKLAQDWFRKHGVA</sequence>
<dbReference type="RefSeq" id="WP_046292524.1">
    <property type="nucleotide sequence ID" value="NZ_CP011253.3"/>
</dbReference>
<dbReference type="EMBL" id="CP011253">
    <property type="protein sequence ID" value="AKC71391.1"/>
    <property type="molecule type" value="Genomic_DNA"/>
</dbReference>
<evidence type="ECO:0000259" key="1">
    <source>
        <dbReference type="Pfam" id="PF01738"/>
    </source>
</evidence>
<dbReference type="PANTHER" id="PTHR46623:SF6">
    <property type="entry name" value="ALPHA_BETA-HYDROLASES SUPERFAMILY PROTEIN"/>
    <property type="match status" value="1"/>
</dbReference>
<dbReference type="SUPFAM" id="SSF53474">
    <property type="entry name" value="alpha/beta-Hydrolases"/>
    <property type="match status" value="1"/>
</dbReference>
<dbReference type="PROSITE" id="PS51318">
    <property type="entry name" value="TAT"/>
    <property type="match status" value="1"/>
</dbReference>
<dbReference type="GO" id="GO:0016787">
    <property type="term" value="F:hydrolase activity"/>
    <property type="evidence" value="ECO:0007669"/>
    <property type="project" value="InterPro"/>
</dbReference>
<dbReference type="InterPro" id="IPR006311">
    <property type="entry name" value="TAT_signal"/>
</dbReference>
<evidence type="ECO:0000313" key="3">
    <source>
        <dbReference type="Proteomes" id="UP000035050"/>
    </source>
</evidence>
<dbReference type="HOGENOM" id="CLU_054590_7_0_4"/>
<dbReference type="AlphaFoldDB" id="A0A0E3YF89"/>
<protein>
    <submittedName>
        <fullName evidence="2">Carboxymethylenebutenolidase</fullName>
    </submittedName>
</protein>
<dbReference type="InterPro" id="IPR002925">
    <property type="entry name" value="Dienelactn_hydro"/>
</dbReference>
<evidence type="ECO:0000313" key="2">
    <source>
        <dbReference type="EMBL" id="AKC71391.1"/>
    </source>
</evidence>
<name>A0A0E3YF89_9BURK</name>
<dbReference type="OrthoDB" id="9787933at2"/>
<dbReference type="Pfam" id="PF01738">
    <property type="entry name" value="DLH"/>
    <property type="match status" value="1"/>
</dbReference>
<gene>
    <name evidence="2" type="ORF">MB84_20880</name>
</gene>
<organism evidence="2 3">
    <name type="scientific">Pandoraea oxalativorans</name>
    <dbReference type="NCBI Taxonomy" id="573737"/>
    <lineage>
        <taxon>Bacteria</taxon>
        <taxon>Pseudomonadati</taxon>
        <taxon>Pseudomonadota</taxon>
        <taxon>Betaproteobacteria</taxon>
        <taxon>Burkholderiales</taxon>
        <taxon>Burkholderiaceae</taxon>
        <taxon>Pandoraea</taxon>
    </lineage>
</organism>